<dbReference type="EMBL" id="JBHSFS010000006">
    <property type="protein sequence ID" value="MFC4514201.1"/>
    <property type="molecule type" value="Genomic_DNA"/>
</dbReference>
<sequence>MPENPAQALVIVDAENNYYVLPREVVETARAAPEAAETIREHLRDTAHVPLADGYSFAGVLRLTPEHEMAHYTPEASWPVATTPS</sequence>
<accession>A0ABV9BK04</accession>
<dbReference type="RefSeq" id="WP_358219404.1">
    <property type="nucleotide sequence ID" value="NZ_JBHSFS010000006.1"/>
</dbReference>
<evidence type="ECO:0000313" key="1">
    <source>
        <dbReference type="EMBL" id="MFC4514201.1"/>
    </source>
</evidence>
<reference evidence="2" key="1">
    <citation type="journal article" date="2019" name="Int. J. Syst. Evol. Microbiol.">
        <title>The Global Catalogue of Microorganisms (GCM) 10K type strain sequencing project: providing services to taxonomists for standard genome sequencing and annotation.</title>
        <authorList>
            <consortium name="The Broad Institute Genomics Platform"/>
            <consortium name="The Broad Institute Genome Sequencing Center for Infectious Disease"/>
            <person name="Wu L."/>
            <person name="Ma J."/>
        </authorList>
    </citation>
    <scope>NUCLEOTIDE SEQUENCE [LARGE SCALE GENOMIC DNA]</scope>
    <source>
        <strain evidence="2">CECT 8064</strain>
    </source>
</reference>
<name>A0ABV9BK04_9ACTN</name>
<protein>
    <submittedName>
        <fullName evidence="1">Uncharacterized protein</fullName>
    </submittedName>
</protein>
<dbReference type="Proteomes" id="UP001595990">
    <property type="component" value="Unassembled WGS sequence"/>
</dbReference>
<keyword evidence="2" id="KW-1185">Reference proteome</keyword>
<gene>
    <name evidence="1" type="ORF">ACFPEN_14740</name>
</gene>
<proteinExistence type="predicted"/>
<organism evidence="1 2">
    <name type="scientific">Streptomyces ehimensis</name>
    <dbReference type="NCBI Taxonomy" id="68195"/>
    <lineage>
        <taxon>Bacteria</taxon>
        <taxon>Bacillati</taxon>
        <taxon>Actinomycetota</taxon>
        <taxon>Actinomycetes</taxon>
        <taxon>Kitasatosporales</taxon>
        <taxon>Streptomycetaceae</taxon>
        <taxon>Streptomyces</taxon>
    </lineage>
</organism>
<evidence type="ECO:0000313" key="2">
    <source>
        <dbReference type="Proteomes" id="UP001595990"/>
    </source>
</evidence>
<comment type="caution">
    <text evidence="1">The sequence shown here is derived from an EMBL/GenBank/DDBJ whole genome shotgun (WGS) entry which is preliminary data.</text>
</comment>